<feature type="domain" description="J" evidence="13">
    <location>
        <begin position="6"/>
        <end position="70"/>
    </location>
</feature>
<evidence type="ECO:0000259" key="13">
    <source>
        <dbReference type="PROSITE" id="PS50076"/>
    </source>
</evidence>
<dbReference type="InterPro" id="IPR001623">
    <property type="entry name" value="DnaJ_domain"/>
</dbReference>
<dbReference type="GO" id="GO:0006260">
    <property type="term" value="P:DNA replication"/>
    <property type="evidence" value="ECO:0007669"/>
    <property type="project" value="UniProtKB-KW"/>
</dbReference>
<dbReference type="NCBIfam" id="NF008035">
    <property type="entry name" value="PRK10767.1"/>
    <property type="match status" value="1"/>
</dbReference>
<dbReference type="InterPro" id="IPR002939">
    <property type="entry name" value="DnaJ_C"/>
</dbReference>
<dbReference type="Gene3D" id="1.10.287.110">
    <property type="entry name" value="DnaJ domain"/>
    <property type="match status" value="1"/>
</dbReference>
<dbReference type="SMART" id="SM00271">
    <property type="entry name" value="DnaJ"/>
    <property type="match status" value="1"/>
</dbReference>
<comment type="domain">
    <text evidence="11">The J domain is necessary and sufficient to stimulate DnaK ATPase activity. Zinc center 1 plays an important role in the autonomous, DnaK-independent chaperone activity of DnaJ. Zinc center 2 is essential for interaction with DnaK and for DnaJ activity.</text>
</comment>
<evidence type="ECO:0000256" key="5">
    <source>
        <dbReference type="ARBA" id="ARBA00022771"/>
    </source>
</evidence>
<evidence type="ECO:0000256" key="12">
    <source>
        <dbReference type="PROSITE-ProRule" id="PRU00546"/>
    </source>
</evidence>
<feature type="zinc finger region" description="CR-type" evidence="12">
    <location>
        <begin position="126"/>
        <end position="208"/>
    </location>
</feature>
<dbReference type="Pfam" id="PF00684">
    <property type="entry name" value="DnaJ_CXXCXGXG"/>
    <property type="match status" value="1"/>
</dbReference>
<comment type="caution">
    <text evidence="15">The sequence shown here is derived from an EMBL/GenBank/DDBJ whole genome shotgun (WGS) entry which is preliminary data.</text>
</comment>
<comment type="function">
    <text evidence="11">Participates actively in the response to hyperosmotic and heat shock by preventing the aggregation of stress-denatured proteins and by disaggregating proteins, also in an autonomous, DnaK-independent fashion. Unfolded proteins bind initially to DnaJ; upon interaction with the DnaJ-bound protein, DnaK hydrolyzes its bound ATP, resulting in the formation of a stable complex. GrpE releases ADP from DnaK; ATP binding to DnaK triggers the release of the substrate protein, thus completing the reaction cycle. Several rounds of ATP-dependent interactions between DnaJ, DnaK and GrpE are required for fully efficient folding. Also involved, together with DnaK and GrpE, in the DNA replication of plasmids through activation of initiation proteins.</text>
</comment>
<dbReference type="InterPro" id="IPR036410">
    <property type="entry name" value="HSP_DnaJ_Cys-rich_dom_sf"/>
</dbReference>
<dbReference type="InterPro" id="IPR001305">
    <property type="entry name" value="HSP_DnaJ_Cys-rich_dom"/>
</dbReference>
<evidence type="ECO:0000256" key="2">
    <source>
        <dbReference type="ARBA" id="ARBA00022705"/>
    </source>
</evidence>
<keyword evidence="4 11" id="KW-0677">Repeat</keyword>
<dbReference type="GO" id="GO:0051082">
    <property type="term" value="F:unfolded protein binding"/>
    <property type="evidence" value="ECO:0007669"/>
    <property type="project" value="UniProtKB-UniRule"/>
</dbReference>
<dbReference type="GO" id="GO:0031072">
    <property type="term" value="F:heat shock protein binding"/>
    <property type="evidence" value="ECO:0007669"/>
    <property type="project" value="InterPro"/>
</dbReference>
<evidence type="ECO:0000256" key="1">
    <source>
        <dbReference type="ARBA" id="ARBA00022490"/>
    </source>
</evidence>
<dbReference type="PRINTS" id="PR00625">
    <property type="entry name" value="JDOMAIN"/>
</dbReference>
<organism evidence="15 16">
    <name type="scientific">Kineococcus xinjiangensis</name>
    <dbReference type="NCBI Taxonomy" id="512762"/>
    <lineage>
        <taxon>Bacteria</taxon>
        <taxon>Bacillati</taxon>
        <taxon>Actinomycetota</taxon>
        <taxon>Actinomycetes</taxon>
        <taxon>Kineosporiales</taxon>
        <taxon>Kineosporiaceae</taxon>
        <taxon>Kineococcus</taxon>
    </lineage>
</organism>
<dbReference type="InterPro" id="IPR036869">
    <property type="entry name" value="J_dom_sf"/>
</dbReference>
<evidence type="ECO:0000256" key="10">
    <source>
        <dbReference type="ARBA" id="ARBA00067609"/>
    </source>
</evidence>
<dbReference type="PROSITE" id="PS50076">
    <property type="entry name" value="DNAJ_2"/>
    <property type="match status" value="1"/>
</dbReference>
<dbReference type="InterPro" id="IPR018253">
    <property type="entry name" value="DnaJ_domain_CS"/>
</dbReference>
<evidence type="ECO:0000313" key="15">
    <source>
        <dbReference type="EMBL" id="PPK94141.1"/>
    </source>
</evidence>
<dbReference type="PROSITE" id="PS00636">
    <property type="entry name" value="DNAJ_1"/>
    <property type="match status" value="1"/>
</dbReference>
<dbReference type="Gene3D" id="2.10.230.10">
    <property type="entry name" value="Heat shock protein DnaJ, cysteine-rich domain"/>
    <property type="match status" value="1"/>
</dbReference>
<keyword evidence="1 11" id="KW-0963">Cytoplasm</keyword>
<dbReference type="GO" id="GO:0009408">
    <property type="term" value="P:response to heat"/>
    <property type="evidence" value="ECO:0007669"/>
    <property type="project" value="InterPro"/>
</dbReference>
<comment type="caution">
    <text evidence="11">Lacks conserved residue(s) required for the propagation of feature annotation.</text>
</comment>
<evidence type="ECO:0000256" key="4">
    <source>
        <dbReference type="ARBA" id="ARBA00022737"/>
    </source>
</evidence>
<evidence type="ECO:0000256" key="6">
    <source>
        <dbReference type="ARBA" id="ARBA00022833"/>
    </source>
</evidence>
<dbReference type="Gene3D" id="2.60.260.20">
    <property type="entry name" value="Urease metallochaperone UreE, N-terminal domain"/>
    <property type="match status" value="2"/>
</dbReference>
<feature type="binding site" evidence="11">
    <location>
        <position position="156"/>
    </location>
    <ligand>
        <name>Zn(2+)</name>
        <dbReference type="ChEBI" id="CHEBI:29105"/>
        <label>2</label>
    </ligand>
</feature>
<dbReference type="PANTHER" id="PTHR43096:SF48">
    <property type="entry name" value="CHAPERONE PROTEIN DNAJ"/>
    <property type="match status" value="1"/>
</dbReference>
<accession>A0A2S6IIW9</accession>
<evidence type="ECO:0000256" key="9">
    <source>
        <dbReference type="ARBA" id="ARBA00061004"/>
    </source>
</evidence>
<comment type="subunit">
    <text evidence="11">Homodimer.</text>
</comment>
<evidence type="ECO:0000259" key="14">
    <source>
        <dbReference type="PROSITE" id="PS51188"/>
    </source>
</evidence>
<dbReference type="GO" id="GO:0005524">
    <property type="term" value="F:ATP binding"/>
    <property type="evidence" value="ECO:0007669"/>
    <property type="project" value="InterPro"/>
</dbReference>
<dbReference type="PROSITE" id="PS51188">
    <property type="entry name" value="ZF_CR"/>
    <property type="match status" value="1"/>
</dbReference>
<dbReference type="EMBL" id="PTJD01000008">
    <property type="protein sequence ID" value="PPK94141.1"/>
    <property type="molecule type" value="Genomic_DNA"/>
</dbReference>
<dbReference type="CDD" id="cd10747">
    <property type="entry name" value="DnaJ_C"/>
    <property type="match status" value="1"/>
</dbReference>
<dbReference type="PANTHER" id="PTHR43096">
    <property type="entry name" value="DNAJ HOMOLOG 1, MITOCHONDRIAL-RELATED"/>
    <property type="match status" value="1"/>
</dbReference>
<dbReference type="InterPro" id="IPR008971">
    <property type="entry name" value="HSP40/DnaJ_pept-bd"/>
</dbReference>
<dbReference type="SUPFAM" id="SSF46565">
    <property type="entry name" value="Chaperone J-domain"/>
    <property type="match status" value="1"/>
</dbReference>
<dbReference type="Pfam" id="PF01556">
    <property type="entry name" value="DnaJ_C"/>
    <property type="match status" value="1"/>
</dbReference>
<feature type="binding site" evidence="11">
    <location>
        <position position="142"/>
    </location>
    <ligand>
        <name>Zn(2+)</name>
        <dbReference type="ChEBI" id="CHEBI:29105"/>
        <label>1</label>
    </ligand>
</feature>
<keyword evidence="6 11" id="KW-0862">Zinc</keyword>
<keyword evidence="16" id="KW-1185">Reference proteome</keyword>
<comment type="cofactor">
    <cofactor evidence="11">
        <name>Zn(2+)</name>
        <dbReference type="ChEBI" id="CHEBI:29105"/>
    </cofactor>
    <text evidence="11">Binds 2 Zn(2+) ions per monomer.</text>
</comment>
<dbReference type="GO" id="GO:0008270">
    <property type="term" value="F:zinc ion binding"/>
    <property type="evidence" value="ECO:0007669"/>
    <property type="project" value="UniProtKB-UniRule"/>
</dbReference>
<comment type="similarity">
    <text evidence="9 11">Belongs to the DnaJ family.</text>
</comment>
<dbReference type="FunFam" id="2.60.260.20:FF:000005">
    <property type="entry name" value="Chaperone protein dnaJ 1, mitochondrial"/>
    <property type="match status" value="1"/>
</dbReference>
<dbReference type="CDD" id="cd06257">
    <property type="entry name" value="DnaJ"/>
    <property type="match status" value="1"/>
</dbReference>
<dbReference type="AlphaFoldDB" id="A0A2S6IIW9"/>
<dbReference type="GO" id="GO:0042026">
    <property type="term" value="P:protein refolding"/>
    <property type="evidence" value="ECO:0007669"/>
    <property type="project" value="TreeGrafter"/>
</dbReference>
<keyword evidence="8 11" id="KW-0143">Chaperone</keyword>
<dbReference type="InterPro" id="IPR012724">
    <property type="entry name" value="DnaJ"/>
</dbReference>
<sequence>MPPVSDYYEVLGVSRDASPEEIKRAYRKLARKLHPDVTDDPDAGERFKEVSQAYETLSNPEKRDLYDRGGTQPGGAGFGAGFGFSDIMDAFFGGGATAGRGPVSRTQRGQDALIRVDVDLAEAAFGGTKEIAVDTAAICPTCKGSCCQPGTEPVTCDICGGRGQVQRVVRSLLGQVMTAQPCPTCRGFGTVLPAPCLECSGEGRVRARRPLTIRIPAGVSTGTRIQLAGQGEVGTAGGPAGDLYVEIAERPHPTFQRRGDDLHCTLEVPMTAAALGTVIPLETLEGDDVDIEVRAGSQSGETVTLRARGTEHLRSTGRGDLHVHLDVVTPRNLDSEQEELLRRLAELRGEVRPAGRLSPSTQGVFSKLRDLFAGR</sequence>
<dbReference type="Proteomes" id="UP000239485">
    <property type="component" value="Unassembled WGS sequence"/>
</dbReference>
<comment type="subcellular location">
    <subcellularLocation>
        <location evidence="11">Cytoplasm</location>
    </subcellularLocation>
</comment>
<feature type="binding site" evidence="11">
    <location>
        <position position="159"/>
    </location>
    <ligand>
        <name>Zn(2+)</name>
        <dbReference type="ChEBI" id="CHEBI:29105"/>
        <label>2</label>
    </ligand>
</feature>
<feature type="binding site" evidence="11">
    <location>
        <position position="199"/>
    </location>
    <ligand>
        <name>Zn(2+)</name>
        <dbReference type="ChEBI" id="CHEBI:29105"/>
        <label>1</label>
    </ligand>
</feature>
<protein>
    <recommendedName>
        <fullName evidence="10 11">Chaperone protein DnaJ</fullName>
    </recommendedName>
</protein>
<dbReference type="Pfam" id="PF00226">
    <property type="entry name" value="DnaJ"/>
    <property type="match status" value="1"/>
</dbReference>
<feature type="binding site" evidence="11">
    <location>
        <position position="185"/>
    </location>
    <ligand>
        <name>Zn(2+)</name>
        <dbReference type="ChEBI" id="CHEBI:29105"/>
        <label>2</label>
    </ligand>
</feature>
<reference evidence="15 16" key="1">
    <citation type="submission" date="2018-02" db="EMBL/GenBank/DDBJ databases">
        <title>Genomic Encyclopedia of Archaeal and Bacterial Type Strains, Phase II (KMG-II): from individual species to whole genera.</title>
        <authorList>
            <person name="Goeker M."/>
        </authorList>
    </citation>
    <scope>NUCLEOTIDE SEQUENCE [LARGE SCALE GENOMIC DNA]</scope>
    <source>
        <strain evidence="15 16">DSM 22857</strain>
    </source>
</reference>
<keyword evidence="7 11" id="KW-0346">Stress response</keyword>
<keyword evidence="5 11" id="KW-0863">Zinc-finger</keyword>
<keyword evidence="2 11" id="KW-0235">DNA replication</keyword>
<dbReference type="CDD" id="cd10719">
    <property type="entry name" value="DnaJ_zf"/>
    <property type="match status" value="1"/>
</dbReference>
<evidence type="ECO:0000256" key="8">
    <source>
        <dbReference type="ARBA" id="ARBA00023186"/>
    </source>
</evidence>
<evidence type="ECO:0000256" key="3">
    <source>
        <dbReference type="ARBA" id="ARBA00022723"/>
    </source>
</evidence>
<dbReference type="SUPFAM" id="SSF57938">
    <property type="entry name" value="DnaJ/Hsp40 cysteine-rich domain"/>
    <property type="match status" value="1"/>
</dbReference>
<evidence type="ECO:0000256" key="7">
    <source>
        <dbReference type="ARBA" id="ARBA00023016"/>
    </source>
</evidence>
<evidence type="ECO:0000313" key="16">
    <source>
        <dbReference type="Proteomes" id="UP000239485"/>
    </source>
</evidence>
<feature type="binding site" evidence="11">
    <location>
        <position position="182"/>
    </location>
    <ligand>
        <name>Zn(2+)</name>
        <dbReference type="ChEBI" id="CHEBI:29105"/>
        <label>2</label>
    </ligand>
</feature>
<dbReference type="GO" id="GO:0005737">
    <property type="term" value="C:cytoplasm"/>
    <property type="evidence" value="ECO:0007669"/>
    <property type="project" value="UniProtKB-SubCell"/>
</dbReference>
<dbReference type="HAMAP" id="MF_01152">
    <property type="entry name" value="DnaJ"/>
    <property type="match status" value="1"/>
</dbReference>
<feature type="binding site" evidence="11">
    <location>
        <position position="139"/>
    </location>
    <ligand>
        <name>Zn(2+)</name>
        <dbReference type="ChEBI" id="CHEBI:29105"/>
        <label>1</label>
    </ligand>
</feature>
<feature type="binding site" evidence="11">
    <location>
        <position position="196"/>
    </location>
    <ligand>
        <name>Zn(2+)</name>
        <dbReference type="ChEBI" id="CHEBI:29105"/>
        <label>1</label>
    </ligand>
</feature>
<keyword evidence="3 11" id="KW-0479">Metal-binding</keyword>
<feature type="domain" description="CR-type" evidence="14">
    <location>
        <begin position="126"/>
        <end position="208"/>
    </location>
</feature>
<dbReference type="FunFam" id="2.10.230.10:FF:000002">
    <property type="entry name" value="Molecular chaperone DnaJ"/>
    <property type="match status" value="1"/>
</dbReference>
<evidence type="ECO:0000256" key="11">
    <source>
        <dbReference type="HAMAP-Rule" id="MF_01152"/>
    </source>
</evidence>
<dbReference type="NCBIfam" id="NF010871">
    <property type="entry name" value="PRK14278.1"/>
    <property type="match status" value="1"/>
</dbReference>
<proteinExistence type="inferred from homology"/>
<name>A0A2S6IIW9_9ACTN</name>
<gene>
    <name evidence="11" type="primary">dnaJ</name>
    <name evidence="15" type="ORF">CLV92_10839</name>
</gene>
<dbReference type="SUPFAM" id="SSF49493">
    <property type="entry name" value="HSP40/DnaJ peptide-binding domain"/>
    <property type="match status" value="2"/>
</dbReference>